<name>A0A7M1AZA5_9BACT</name>
<gene>
    <name evidence="1" type="ORF">FJR45_02230</name>
</gene>
<keyword evidence="2" id="KW-1185">Reference proteome</keyword>
<dbReference type="RefSeq" id="WP_193151155.1">
    <property type="nucleotide sequence ID" value="NZ_CP041235.1"/>
</dbReference>
<evidence type="ECO:0000313" key="2">
    <source>
        <dbReference type="Proteomes" id="UP000593719"/>
    </source>
</evidence>
<dbReference type="AlphaFoldDB" id="A0A7M1AZA5"/>
<dbReference type="Proteomes" id="UP000593719">
    <property type="component" value="Chromosome"/>
</dbReference>
<dbReference type="KEGG" id="ssei:FJR45_02230"/>
<organism evidence="1 2">
    <name type="scientific">Sulfurimonas sediminis</name>
    <dbReference type="NCBI Taxonomy" id="2590020"/>
    <lineage>
        <taxon>Bacteria</taxon>
        <taxon>Pseudomonadati</taxon>
        <taxon>Campylobacterota</taxon>
        <taxon>Epsilonproteobacteria</taxon>
        <taxon>Campylobacterales</taxon>
        <taxon>Sulfurimonadaceae</taxon>
        <taxon>Sulfurimonas</taxon>
    </lineage>
</organism>
<proteinExistence type="predicted"/>
<protein>
    <submittedName>
        <fullName evidence="1">Uncharacterized protein</fullName>
    </submittedName>
</protein>
<evidence type="ECO:0000313" key="1">
    <source>
        <dbReference type="EMBL" id="QOP42829.1"/>
    </source>
</evidence>
<accession>A0A7M1AZA5</accession>
<reference evidence="1 2" key="1">
    <citation type="submission" date="2019-06" db="EMBL/GenBank/DDBJ databases">
        <title>Sulfurimonas gotlandica sp. nov., a chemoautotrophic and psychrotolerant epsilonproteobacterium isolated from a pelagic redoxcline, and an emended description of the genus Sulfurimonas.</title>
        <authorList>
            <person name="Wang S."/>
            <person name="Jiang L."/>
            <person name="Shao Z."/>
        </authorList>
    </citation>
    <scope>NUCLEOTIDE SEQUENCE [LARGE SCALE GENOMIC DNA]</scope>
    <source>
        <strain evidence="1 2">S2-6</strain>
    </source>
</reference>
<dbReference type="EMBL" id="CP041235">
    <property type="protein sequence ID" value="QOP42829.1"/>
    <property type="molecule type" value="Genomic_DNA"/>
</dbReference>
<sequence length="146" mass="17359">MHISREIVLLILKYLDKNPNFYFPFKIICKNFNEDDKLFNVNCLDIETDYIESNKLLNDFLLIGNFQNLDYGTTTLIAQVFIDNIINMNAFNEILSLALEYRRSWKEDLYESENIEEYGIYEFIGGKAEAYEECAQIMKNTYWVNK</sequence>